<feature type="region of interest" description="Disordered" evidence="1">
    <location>
        <begin position="84"/>
        <end position="111"/>
    </location>
</feature>
<dbReference type="AlphaFoldDB" id="H8GUR6"/>
<evidence type="ECO:0000313" key="2">
    <source>
        <dbReference type="EMBL" id="AFD24249.1"/>
    </source>
</evidence>
<sequence length="111" mass="11512">MTVTIELRGNQTQVGVAHGGQRQGSGRTTGPWRTGPKLWQTVDGGVVEISGDEPTWLRIAQGGAEALTTAPDLEGATAVRLTEVEGGGGQPGLKPMAPMTPMKPLKPLGQD</sequence>
<dbReference type="Proteomes" id="UP000007575">
    <property type="component" value="Chromosome"/>
</dbReference>
<keyword evidence="3" id="KW-1185">Reference proteome</keyword>
<name>H8GUR6_DEIGI</name>
<dbReference type="KEGG" id="dgo:DGo_CA0322"/>
<dbReference type="HOGENOM" id="CLU_2154221_0_0_0"/>
<dbReference type="PATRIC" id="fig|745776.4.peg.329"/>
<reference evidence="2 3" key="1">
    <citation type="journal article" date="2012" name="PLoS ONE">
        <title>Genome sequence and transcriptome analysis of the radioresistant bacterium Deinococcus gobiensis: insights into the extreme environmental adaptations.</title>
        <authorList>
            <person name="Yuan M."/>
            <person name="Chen M."/>
            <person name="Zhang W."/>
            <person name="Lu W."/>
            <person name="Wang J."/>
            <person name="Yang M."/>
            <person name="Zhao P."/>
            <person name="Tang R."/>
            <person name="Li X."/>
            <person name="Hao Y."/>
            <person name="Zhou Z."/>
            <person name="Zhan Y."/>
            <person name="Yu H."/>
            <person name="Teng C."/>
            <person name="Yan Y."/>
            <person name="Ping S."/>
            <person name="Wang Y."/>
            <person name="Lin M."/>
        </authorList>
    </citation>
    <scope>NUCLEOTIDE SEQUENCE [LARGE SCALE GENOMIC DNA]</scope>
    <source>
        <strain evidence="2 3">I-0</strain>
    </source>
</reference>
<proteinExistence type="predicted"/>
<dbReference type="EMBL" id="CP002191">
    <property type="protein sequence ID" value="AFD24249.1"/>
    <property type="molecule type" value="Genomic_DNA"/>
</dbReference>
<gene>
    <name evidence="2" type="ordered locus">DGo_CA0322</name>
</gene>
<evidence type="ECO:0000313" key="3">
    <source>
        <dbReference type="Proteomes" id="UP000007575"/>
    </source>
</evidence>
<organism evidence="2 3">
    <name type="scientific">Deinococcus gobiensis (strain DSM 21396 / JCM 16679 / CGMCC 1.7299 / I-0)</name>
    <dbReference type="NCBI Taxonomy" id="745776"/>
    <lineage>
        <taxon>Bacteria</taxon>
        <taxon>Thermotogati</taxon>
        <taxon>Deinococcota</taxon>
        <taxon>Deinococci</taxon>
        <taxon>Deinococcales</taxon>
        <taxon>Deinococcaceae</taxon>
        <taxon>Deinococcus</taxon>
    </lineage>
</organism>
<accession>H8GUR6</accession>
<feature type="region of interest" description="Disordered" evidence="1">
    <location>
        <begin position="1"/>
        <end position="38"/>
    </location>
</feature>
<evidence type="ECO:0000256" key="1">
    <source>
        <dbReference type="SAM" id="MobiDB-lite"/>
    </source>
</evidence>
<feature type="compositionally biased region" description="Polar residues" evidence="1">
    <location>
        <begin position="1"/>
        <end position="14"/>
    </location>
</feature>
<protein>
    <submittedName>
        <fullName evidence="2">Uncharacterized protein</fullName>
    </submittedName>
</protein>